<keyword evidence="7" id="KW-0067">ATP-binding</keyword>
<dbReference type="InterPro" id="IPR038729">
    <property type="entry name" value="Rad50/SbcC_AAA"/>
</dbReference>
<comment type="subcellular location">
    <subcellularLocation>
        <location evidence="2">Chromosome</location>
    </subcellularLocation>
    <subcellularLocation>
        <location evidence="1">Nucleus</location>
    </subcellularLocation>
</comment>
<evidence type="ECO:0000256" key="2">
    <source>
        <dbReference type="ARBA" id="ARBA00004286"/>
    </source>
</evidence>
<dbReference type="Pfam" id="PF13476">
    <property type="entry name" value="AAA_23"/>
    <property type="match status" value="1"/>
</dbReference>
<dbReference type="GO" id="GO:0000724">
    <property type="term" value="P:double-strand break repair via homologous recombination"/>
    <property type="evidence" value="ECO:0007669"/>
    <property type="project" value="TreeGrafter"/>
</dbReference>
<evidence type="ECO:0000256" key="12">
    <source>
        <dbReference type="SAM" id="Coils"/>
    </source>
</evidence>
<comment type="similarity">
    <text evidence="3">Belongs to the SMC family. SMC6 subfamily.</text>
</comment>
<evidence type="ECO:0000256" key="11">
    <source>
        <dbReference type="ARBA" id="ARBA00023242"/>
    </source>
</evidence>
<evidence type="ECO:0000256" key="1">
    <source>
        <dbReference type="ARBA" id="ARBA00004123"/>
    </source>
</evidence>
<dbReference type="SUPFAM" id="SSF52540">
    <property type="entry name" value="P-loop containing nucleoside triphosphate hydrolases"/>
    <property type="match status" value="2"/>
</dbReference>
<organism evidence="15 16">
    <name type="scientific">Pachysolen tannophilus NRRL Y-2460</name>
    <dbReference type="NCBI Taxonomy" id="669874"/>
    <lineage>
        <taxon>Eukaryota</taxon>
        <taxon>Fungi</taxon>
        <taxon>Dikarya</taxon>
        <taxon>Ascomycota</taxon>
        <taxon>Saccharomycotina</taxon>
        <taxon>Pichiomycetes</taxon>
        <taxon>Pachysolenaceae</taxon>
        <taxon>Pachysolen</taxon>
    </lineage>
</organism>
<evidence type="ECO:0000256" key="8">
    <source>
        <dbReference type="ARBA" id="ARBA00023054"/>
    </source>
</evidence>
<dbReference type="EMBL" id="KV454015">
    <property type="protein sequence ID" value="ODV94576.1"/>
    <property type="molecule type" value="Genomic_DNA"/>
</dbReference>
<evidence type="ECO:0000256" key="10">
    <source>
        <dbReference type="ARBA" id="ARBA00023204"/>
    </source>
</evidence>
<dbReference type="Gene3D" id="3.40.50.300">
    <property type="entry name" value="P-loop containing nucleotide triphosphate hydrolases"/>
    <property type="match status" value="2"/>
</dbReference>
<keyword evidence="6" id="KW-0227">DNA damage</keyword>
<evidence type="ECO:0000256" key="7">
    <source>
        <dbReference type="ARBA" id="ARBA00022840"/>
    </source>
</evidence>
<dbReference type="InterPro" id="IPR027417">
    <property type="entry name" value="P-loop_NTPase"/>
</dbReference>
<feature type="coiled-coil region" evidence="12">
    <location>
        <begin position="323"/>
        <end position="420"/>
    </location>
</feature>
<dbReference type="STRING" id="669874.A0A1E4TS57"/>
<feature type="coiled-coil region" evidence="12">
    <location>
        <begin position="871"/>
        <end position="898"/>
    </location>
</feature>
<keyword evidence="8 12" id="KW-0175">Coiled coil</keyword>
<evidence type="ECO:0000256" key="13">
    <source>
        <dbReference type="SAM" id="MobiDB-lite"/>
    </source>
</evidence>
<evidence type="ECO:0000256" key="4">
    <source>
        <dbReference type="ARBA" id="ARBA00022454"/>
    </source>
</evidence>
<dbReference type="AlphaFoldDB" id="A0A1E4TS57"/>
<dbReference type="GO" id="GO:0030915">
    <property type="term" value="C:Smc5-Smc6 complex"/>
    <property type="evidence" value="ECO:0007669"/>
    <property type="project" value="TreeGrafter"/>
</dbReference>
<dbReference type="GO" id="GO:0005524">
    <property type="term" value="F:ATP binding"/>
    <property type="evidence" value="ECO:0007669"/>
    <property type="project" value="UniProtKB-KW"/>
</dbReference>
<keyword evidence="16" id="KW-1185">Reference proteome</keyword>
<feature type="coiled-coil region" evidence="12">
    <location>
        <begin position="263"/>
        <end position="290"/>
    </location>
</feature>
<evidence type="ECO:0000256" key="6">
    <source>
        <dbReference type="ARBA" id="ARBA00022763"/>
    </source>
</evidence>
<sequence>MSKRNLDQDVDEGGEVEVNGNGNGGGGVDGQDVALDISEIHVLEKFTQANGGNRYKRTKRERIEVEDNDEDEEEEDGMDTLAPALAGIIEKIELTNFMCHDHFEVEFGPQINFIIGHNGSGKSAILTAISVGLGAKANETNRGSSLKSLIKNGSSSGRISITIKNEGPSSYKREIFGKKIIIQRILKREGTNNYYIKSETGKTVSNKKTDLDSILSRFSITVNNPMAVLTQDDAKSFLATASDREKYKFFMAGTKTDDTINNYSMTEEEVEKVKEKLLELKEEIGELKADDQKAKSIYDKYQASEHYQEMKNLIEGKYLWVQVVENEEKIKATNDKIQQFKEEIQAAQNHIENNKIEIKNCEEKKTKITEDFANHNNEVTVLEGQRMEIRDQLSKAAANLKAMENEKKLIEVDMKKNDEKITKFKEDAKVEQTRIDKINGGSHEELEKQKNEISAESSLTEVKAKNIRNEKEVYKEEAATRIVEIREQIETEKAKEINITNRLRSIQSSKAKELDAYGHQIYNILDAVERDPGFKSKPIGPLGRYISIKQGEEKWSQLLEATLKSALEAFVVDNSHDFNRLSTLFRRHKHTANIVIRKSEIFDYSQKSASADFKRVMDVLEISNKYVECILVDMCRVNRILLIEDRSKAESIARSNNRNVHSILVPFDFRSGNSIRINQYGGLQEELIRVRIKEKKIQQEDDEKIKAFDRELKALVNKQSQYDRHIFEINNKLAESANTGHLESLKEQIETLTQQNMVNRQTIEEANFENQKHYLEYQKLDESFAEINRKIQKLKNSNDKVNNKLTEYQSLIDTKINEINHYNKSINKRNVLIEKCEQYIEGTSTEIGKLIANAEDHCSREDADLKEEDTLDTIRKQRERISQEVAQIEQELGMSSEEIINRMQIARLKFNQAKEKISQASILQNNLRQSLTDRLTTFLEVRDNLCIKVNESFQSSLQLRNFTGKIEFDHKEQRLKMLVSTKDGAELRSVESFSGGEKSFAQIALLLAIWQQMNTKIRGLDEFDVFMDQINRRLCLKLILQKLRGYASKSQTIFITPLDIAGLDGVDQGDVHIHRIVDPRRSVNSNNP</sequence>
<dbReference type="GO" id="GO:0003697">
    <property type="term" value="F:single-stranded DNA binding"/>
    <property type="evidence" value="ECO:0007669"/>
    <property type="project" value="TreeGrafter"/>
</dbReference>
<accession>A0A1E4TS57</accession>
<feature type="region of interest" description="Disordered" evidence="13">
    <location>
        <begin position="1"/>
        <end position="31"/>
    </location>
</feature>
<evidence type="ECO:0000256" key="5">
    <source>
        <dbReference type="ARBA" id="ARBA00022741"/>
    </source>
</evidence>
<gene>
    <name evidence="15" type="ORF">PACTADRAFT_81147</name>
</gene>
<dbReference type="PANTHER" id="PTHR19306">
    <property type="entry name" value="STRUCTURAL MAINTENANCE OF CHROMOSOMES 5,6 SMC5, SMC6"/>
    <property type="match status" value="1"/>
</dbReference>
<dbReference type="GO" id="GO:0016887">
    <property type="term" value="F:ATP hydrolysis activity"/>
    <property type="evidence" value="ECO:0007669"/>
    <property type="project" value="InterPro"/>
</dbReference>
<feature type="domain" description="Rad50/SbcC-type AAA" evidence="14">
    <location>
        <begin position="91"/>
        <end position="345"/>
    </location>
</feature>
<keyword evidence="9" id="KW-0233">DNA recombination</keyword>
<dbReference type="GO" id="GO:0035861">
    <property type="term" value="C:site of double-strand break"/>
    <property type="evidence" value="ECO:0007669"/>
    <property type="project" value="TreeGrafter"/>
</dbReference>
<proteinExistence type="inferred from homology"/>
<keyword evidence="4" id="KW-0158">Chromosome</keyword>
<evidence type="ECO:0000313" key="16">
    <source>
        <dbReference type="Proteomes" id="UP000094236"/>
    </source>
</evidence>
<keyword evidence="10" id="KW-0234">DNA repair</keyword>
<dbReference type="GO" id="GO:0005634">
    <property type="term" value="C:nucleus"/>
    <property type="evidence" value="ECO:0007669"/>
    <property type="project" value="UniProtKB-SubCell"/>
</dbReference>
<dbReference type="OrthoDB" id="10265785at2759"/>
<name>A0A1E4TS57_PACTA</name>
<evidence type="ECO:0000256" key="9">
    <source>
        <dbReference type="ARBA" id="ARBA00023172"/>
    </source>
</evidence>
<keyword evidence="5" id="KW-0547">Nucleotide-binding</keyword>
<feature type="coiled-coil region" evidence="12">
    <location>
        <begin position="742"/>
        <end position="811"/>
    </location>
</feature>
<protein>
    <recommendedName>
        <fullName evidence="14">Rad50/SbcC-type AAA domain-containing protein</fullName>
    </recommendedName>
</protein>
<evidence type="ECO:0000313" key="15">
    <source>
        <dbReference type="EMBL" id="ODV94576.1"/>
    </source>
</evidence>
<dbReference type="Proteomes" id="UP000094236">
    <property type="component" value="Unassembled WGS sequence"/>
</dbReference>
<evidence type="ECO:0000259" key="14">
    <source>
        <dbReference type="Pfam" id="PF13476"/>
    </source>
</evidence>
<dbReference type="PANTHER" id="PTHR19306:SF6">
    <property type="entry name" value="STRUCTURAL MAINTENANCE OF CHROMOSOMES PROTEIN 6"/>
    <property type="match status" value="1"/>
</dbReference>
<reference evidence="16" key="1">
    <citation type="submission" date="2016-05" db="EMBL/GenBank/DDBJ databases">
        <title>Comparative genomics of biotechnologically important yeasts.</title>
        <authorList>
            <consortium name="DOE Joint Genome Institute"/>
            <person name="Riley R."/>
            <person name="Haridas S."/>
            <person name="Wolfe K.H."/>
            <person name="Lopes M.R."/>
            <person name="Hittinger C.T."/>
            <person name="Goker M."/>
            <person name="Salamov A."/>
            <person name="Wisecaver J."/>
            <person name="Long T.M."/>
            <person name="Aerts A.L."/>
            <person name="Barry K."/>
            <person name="Choi C."/>
            <person name="Clum A."/>
            <person name="Coughlan A.Y."/>
            <person name="Deshpande S."/>
            <person name="Douglass A.P."/>
            <person name="Hanson S.J."/>
            <person name="Klenk H.-P."/>
            <person name="Labutti K."/>
            <person name="Lapidus A."/>
            <person name="Lindquist E."/>
            <person name="Lipzen A."/>
            <person name="Meier-Kolthoff J.P."/>
            <person name="Ohm R.A."/>
            <person name="Otillar R.P."/>
            <person name="Pangilinan J."/>
            <person name="Peng Y."/>
            <person name="Rokas A."/>
            <person name="Rosa C.A."/>
            <person name="Scheuner C."/>
            <person name="Sibirny A.A."/>
            <person name="Slot J.C."/>
            <person name="Stielow J.B."/>
            <person name="Sun H."/>
            <person name="Kurtzman C.P."/>
            <person name="Blackwell M."/>
            <person name="Grigoriev I.V."/>
            <person name="Jeffries T.W."/>
        </authorList>
    </citation>
    <scope>NUCLEOTIDE SEQUENCE [LARGE SCALE GENOMIC DNA]</scope>
    <source>
        <strain evidence="16">NRRL Y-2460</strain>
    </source>
</reference>
<evidence type="ECO:0000256" key="3">
    <source>
        <dbReference type="ARBA" id="ARBA00006793"/>
    </source>
</evidence>
<keyword evidence="11" id="KW-0539">Nucleus</keyword>
<dbReference type="GO" id="GO:0003684">
    <property type="term" value="F:damaged DNA binding"/>
    <property type="evidence" value="ECO:0007669"/>
    <property type="project" value="TreeGrafter"/>
</dbReference>